<comment type="caution">
    <text evidence="5">The sequence shown here is derived from an EMBL/GenBank/DDBJ whole genome shotgun (WGS) entry which is preliminary data.</text>
</comment>
<dbReference type="SUPFAM" id="SSF81383">
    <property type="entry name" value="F-box domain"/>
    <property type="match status" value="1"/>
</dbReference>
<accession>A0A9N8VPT6</accession>
<dbReference type="PROSITE" id="PS50181">
    <property type="entry name" value="FBOX"/>
    <property type="match status" value="1"/>
</dbReference>
<dbReference type="SMART" id="SM00320">
    <property type="entry name" value="WD40"/>
    <property type="match status" value="3"/>
</dbReference>
<dbReference type="InterPro" id="IPR001680">
    <property type="entry name" value="WD40_rpt"/>
</dbReference>
<evidence type="ECO:0000256" key="3">
    <source>
        <dbReference type="PROSITE-ProRule" id="PRU00221"/>
    </source>
</evidence>
<dbReference type="InterPro" id="IPR015943">
    <property type="entry name" value="WD40/YVTN_repeat-like_dom_sf"/>
</dbReference>
<reference evidence="5" key="1">
    <citation type="submission" date="2021-06" db="EMBL/GenBank/DDBJ databases">
        <authorList>
            <person name="Kallberg Y."/>
            <person name="Tangrot J."/>
            <person name="Rosling A."/>
        </authorList>
    </citation>
    <scope>NUCLEOTIDE SEQUENCE</scope>
    <source>
        <strain evidence="5">CL551</strain>
    </source>
</reference>
<evidence type="ECO:0000313" key="5">
    <source>
        <dbReference type="EMBL" id="CAG8457205.1"/>
    </source>
</evidence>
<dbReference type="InterPro" id="IPR019775">
    <property type="entry name" value="WD40_repeat_CS"/>
</dbReference>
<evidence type="ECO:0000256" key="1">
    <source>
        <dbReference type="ARBA" id="ARBA00022574"/>
    </source>
</evidence>
<protein>
    <submittedName>
        <fullName evidence="5">16711_t:CDS:1</fullName>
    </submittedName>
</protein>
<dbReference type="EMBL" id="CAJVPV010000437">
    <property type="protein sequence ID" value="CAG8457205.1"/>
    <property type="molecule type" value="Genomic_DNA"/>
</dbReference>
<dbReference type="PANTHER" id="PTHR44436">
    <property type="entry name" value="F-BOX/WD REPEAT-CONTAINING PROTEIN 2"/>
    <property type="match status" value="1"/>
</dbReference>
<dbReference type="Gene3D" id="2.130.10.10">
    <property type="entry name" value="YVTN repeat-like/Quinoprotein amine dehydrogenase"/>
    <property type="match status" value="1"/>
</dbReference>
<dbReference type="OrthoDB" id="190105at2759"/>
<proteinExistence type="predicted"/>
<dbReference type="InterPro" id="IPR001810">
    <property type="entry name" value="F-box_dom"/>
</dbReference>
<dbReference type="Gene3D" id="1.20.1280.50">
    <property type="match status" value="1"/>
</dbReference>
<organism evidence="5 6">
    <name type="scientific">Acaulospora morrowiae</name>
    <dbReference type="NCBI Taxonomy" id="94023"/>
    <lineage>
        <taxon>Eukaryota</taxon>
        <taxon>Fungi</taxon>
        <taxon>Fungi incertae sedis</taxon>
        <taxon>Mucoromycota</taxon>
        <taxon>Glomeromycotina</taxon>
        <taxon>Glomeromycetes</taxon>
        <taxon>Diversisporales</taxon>
        <taxon>Acaulosporaceae</taxon>
        <taxon>Acaulospora</taxon>
    </lineage>
</organism>
<dbReference type="InterPro" id="IPR036047">
    <property type="entry name" value="F-box-like_dom_sf"/>
</dbReference>
<evidence type="ECO:0000256" key="2">
    <source>
        <dbReference type="ARBA" id="ARBA00022737"/>
    </source>
</evidence>
<keyword evidence="6" id="KW-1185">Reference proteome</keyword>
<dbReference type="InterPro" id="IPR042627">
    <property type="entry name" value="FBXW2"/>
</dbReference>
<dbReference type="AlphaFoldDB" id="A0A9N8VPT6"/>
<dbReference type="Pfam" id="PF00400">
    <property type="entry name" value="WD40"/>
    <property type="match status" value="2"/>
</dbReference>
<dbReference type="PROSITE" id="PS50294">
    <property type="entry name" value="WD_REPEATS_REGION"/>
    <property type="match status" value="2"/>
</dbReference>
<dbReference type="PROSITE" id="PS00678">
    <property type="entry name" value="WD_REPEATS_1"/>
    <property type="match status" value="1"/>
</dbReference>
<evidence type="ECO:0000313" key="6">
    <source>
        <dbReference type="Proteomes" id="UP000789342"/>
    </source>
</evidence>
<feature type="domain" description="F-box" evidence="4">
    <location>
        <begin position="52"/>
        <end position="98"/>
    </location>
</feature>
<dbReference type="PANTHER" id="PTHR44436:SF1">
    <property type="entry name" value="F-BOX_WD REPEAT-CONTAINING PROTEIN 2"/>
    <property type="match status" value="1"/>
</dbReference>
<dbReference type="Pfam" id="PF12937">
    <property type="entry name" value="F-box-like"/>
    <property type="match status" value="1"/>
</dbReference>
<keyword evidence="1 3" id="KW-0853">WD repeat</keyword>
<feature type="repeat" description="WD" evidence="3">
    <location>
        <begin position="227"/>
        <end position="266"/>
    </location>
</feature>
<dbReference type="SUPFAM" id="SSF50978">
    <property type="entry name" value="WD40 repeat-like"/>
    <property type="match status" value="1"/>
</dbReference>
<gene>
    <name evidence="5" type="ORF">AMORRO_LOCUS1216</name>
</gene>
<dbReference type="Proteomes" id="UP000789342">
    <property type="component" value="Unassembled WGS sequence"/>
</dbReference>
<sequence>MAAKQIEKAISHFKELDKEQRKLFLEGLVEECNPQEIYTLQQILQDKCCNRFDIVSALPLELSIKIFKQLDGKDLCNCREVSHRWKNITQDSTIWKTKCLEILMLDQRLEVAKEKESSNEDWEYFYRKLYRKEINWKNGKAQRIKFLKGHKDRVNDAKLKDNTLVTGSADRTVRIWDLETGQCKLTLNGNVFSCVDFLPTEKIVAASTYFRSSFIWNMETGELLNELRGHVSAVRCISLSESFIASCAFDGSVIVWNWKLGEKIVTIPADASLVRIFDTTVLALCGKDIKAFDLLCGDCIFSATFETGLLGWSYIQKYLSTMPSIDELQERILELPNIINRIGHGPISRAHDFDTRRGRLVSADIGAFNLLLFNEETRSTVIEYPCKDLDGHSFHKEKIGTVNIDHYRIIVGYQSGLIAILEFD</sequence>
<dbReference type="SMART" id="SM00256">
    <property type="entry name" value="FBOX"/>
    <property type="match status" value="1"/>
</dbReference>
<feature type="repeat" description="WD" evidence="3">
    <location>
        <begin position="147"/>
        <end position="186"/>
    </location>
</feature>
<dbReference type="InterPro" id="IPR036322">
    <property type="entry name" value="WD40_repeat_dom_sf"/>
</dbReference>
<evidence type="ECO:0000259" key="4">
    <source>
        <dbReference type="PROSITE" id="PS50181"/>
    </source>
</evidence>
<dbReference type="PROSITE" id="PS50082">
    <property type="entry name" value="WD_REPEATS_2"/>
    <property type="match status" value="2"/>
</dbReference>
<keyword evidence="2" id="KW-0677">Repeat</keyword>
<name>A0A9N8VPT6_9GLOM</name>